<dbReference type="Pfam" id="PF14403">
    <property type="entry name" value="CP_ATPgrasp_2"/>
    <property type="match status" value="1"/>
</dbReference>
<dbReference type="InterPro" id="IPR007296">
    <property type="entry name" value="DUF403"/>
</dbReference>
<organism evidence="3 4">
    <name type="scientific">Burkholderia latens</name>
    <dbReference type="NCBI Taxonomy" id="488446"/>
    <lineage>
        <taxon>Bacteria</taxon>
        <taxon>Pseudomonadati</taxon>
        <taxon>Pseudomonadota</taxon>
        <taxon>Betaproteobacteria</taxon>
        <taxon>Burkholderiales</taxon>
        <taxon>Burkholderiaceae</taxon>
        <taxon>Burkholderia</taxon>
        <taxon>Burkholderia cepacia complex</taxon>
    </lineage>
</organism>
<feature type="domain" description="Circularly permuted ATP-grasp type 2" evidence="2">
    <location>
        <begin position="149"/>
        <end position="536"/>
    </location>
</feature>
<dbReference type="InterPro" id="IPR025841">
    <property type="entry name" value="CP_ATPgrasp_2"/>
</dbReference>
<evidence type="ECO:0000259" key="1">
    <source>
        <dbReference type="Pfam" id="PF04168"/>
    </source>
</evidence>
<dbReference type="InterPro" id="IPR051680">
    <property type="entry name" value="ATP-dep_Glu-Cys_Ligase-2"/>
</dbReference>
<dbReference type="PANTHER" id="PTHR34595">
    <property type="entry name" value="BLR5612 PROTEIN"/>
    <property type="match status" value="1"/>
</dbReference>
<gene>
    <name evidence="3" type="ORF">BLA24064_03369</name>
</gene>
<dbReference type="SUPFAM" id="SSF56059">
    <property type="entry name" value="Glutathione synthetase ATP-binding domain-like"/>
    <property type="match status" value="1"/>
</dbReference>
<dbReference type="Gene3D" id="3.30.1490.270">
    <property type="match status" value="1"/>
</dbReference>
<dbReference type="Gene3D" id="3.40.50.11290">
    <property type="match status" value="1"/>
</dbReference>
<name>A0A6P2LNG0_9BURK</name>
<feature type="domain" description="DUF403" evidence="1">
    <location>
        <begin position="587"/>
        <end position="902"/>
    </location>
</feature>
<protein>
    <submittedName>
        <fullName evidence="3">A circularly permuted ATPgrasp family protein</fullName>
    </submittedName>
</protein>
<evidence type="ECO:0000259" key="2">
    <source>
        <dbReference type="Pfam" id="PF14403"/>
    </source>
</evidence>
<dbReference type="PANTHER" id="PTHR34595:SF2">
    <property type="entry name" value="BLR2978 PROTEIN"/>
    <property type="match status" value="1"/>
</dbReference>
<dbReference type="AlphaFoldDB" id="A0A6P2LNG0"/>
<proteinExistence type="predicted"/>
<dbReference type="Proteomes" id="UP000494222">
    <property type="component" value="Unassembled WGS sequence"/>
</dbReference>
<dbReference type="Pfam" id="PF04168">
    <property type="entry name" value="Alpha-E"/>
    <property type="match status" value="1"/>
</dbReference>
<sequence>MRLPAVLVAPAAPGRRCGGARARPHPDDGTIPTVPPIYPDDLADADAMPTLFDTGAQPDAAELAAALAAPAAAGRYDELRGSAAGLNAPPLAPAWRSFFTSIGSDGVADLDRRADALQRRMRENGLFYQLHEQRAGDGAAGPWSLDLLPLIVTPEDWVAIERGVLQRVRLLNATMADLYGPQTILQRGLLPPALVTGHPGYLRAMRGARVPGDTWLHVVAFDLARGPDGQWRIVAQHTQGAAGLGYLLENRLIVSRLFPRGFRGLRVQRLASAYRSLLQSMQALSPATKNSRIVLLTPGPHSATYFEHAYLARYLGLTLVEGGDLTARDNHVFLKTLRGLEPVHGILRRVDDAWLDPLELRPDSMLGVPGLLQAVRAGNVLLANAPGSGFLESPGMLGFMPRLAEALLGETLTLPAVHSWWCGEAAACDDALPQLARCIVKPSYPPDVQDGGAFDPVIGSRLTPAQLAEWRARIVARPEHYTVQADLPLSQAPTWPGQPDGQGGARIVPKPLLLRVFALADGAQRWRLLPGGLSRVGTRDTLFNAPMPRGGSTIDTWVMTEGIVDSTTLLQTRLGPDDLVERPRAIASRAAENLFWLGRYTERATNLMRLARAALERLRGEDDVDSPAHLELIDTLCRDTGLVAADAPNAVDAPRAFQYALATSLTRGADRTSGIASCLFGMRGAAAAIRERLSSDQWRLIDDATQLFADSADHPEAEEQLGNEALQLLERLGLLLGAITGAQTDNMTRDDGWRLLSIGRQIDRLDFLCSVLKFAFDEGAVHRQDGFELVLELFDSTITFRSRFQRGFDVAPLLSLVVLDTDNPRSLGWVVQALRGRLTKVERSEGYALSELAETIPDVPAWSLHELCETDEDGRHDKLLAALDTTAKAVWDLSNRIGERYFSHVREAGRTLW</sequence>
<dbReference type="EMBL" id="CABVPL010000023">
    <property type="protein sequence ID" value="VWB71951.1"/>
    <property type="molecule type" value="Genomic_DNA"/>
</dbReference>
<reference evidence="3 4" key="1">
    <citation type="submission" date="2019-09" db="EMBL/GenBank/DDBJ databases">
        <authorList>
            <person name="Depoorter E."/>
        </authorList>
    </citation>
    <scope>NUCLEOTIDE SEQUENCE [LARGE SCALE GENOMIC DNA]</scope>
    <source>
        <strain evidence="3">LMG 24064</strain>
    </source>
</reference>
<accession>A0A6P2LNG0</accession>
<evidence type="ECO:0000313" key="4">
    <source>
        <dbReference type="Proteomes" id="UP000494222"/>
    </source>
</evidence>
<evidence type="ECO:0000313" key="3">
    <source>
        <dbReference type="EMBL" id="VWB71951.1"/>
    </source>
</evidence>